<protein>
    <submittedName>
        <fullName evidence="1">Uncharacterized protein</fullName>
    </submittedName>
</protein>
<comment type="caution">
    <text evidence="1">The sequence shown here is derived from an EMBL/GenBank/DDBJ whole genome shotgun (WGS) entry which is preliminary data.</text>
</comment>
<evidence type="ECO:0000313" key="2">
    <source>
        <dbReference type="Proteomes" id="UP001144978"/>
    </source>
</evidence>
<sequence>MSESVSVDNVFYYLIDDADFDSIEYTGVWHHENSGFGQDTYKDTGSIGDPGATASFTFSGEHTRIFSFEVATYIALPDYLEGNKTAAASRLPLPNVTVVLDDQPPADVSIALNSSTAFWSSTKQATSLSCSMRSSIGA</sequence>
<evidence type="ECO:0000313" key="1">
    <source>
        <dbReference type="EMBL" id="KAJ2967212.1"/>
    </source>
</evidence>
<gene>
    <name evidence="1" type="ORF">NUW54_g13569</name>
</gene>
<organism evidence="1 2">
    <name type="scientific">Trametes sanguinea</name>
    <dbReference type="NCBI Taxonomy" id="158606"/>
    <lineage>
        <taxon>Eukaryota</taxon>
        <taxon>Fungi</taxon>
        <taxon>Dikarya</taxon>
        <taxon>Basidiomycota</taxon>
        <taxon>Agaricomycotina</taxon>
        <taxon>Agaricomycetes</taxon>
        <taxon>Polyporales</taxon>
        <taxon>Polyporaceae</taxon>
        <taxon>Trametes</taxon>
    </lineage>
</organism>
<reference evidence="1" key="1">
    <citation type="submission" date="2022-08" db="EMBL/GenBank/DDBJ databases">
        <title>Genome Sequence of Pycnoporus sanguineus.</title>
        <authorList>
            <person name="Buettner E."/>
        </authorList>
    </citation>
    <scope>NUCLEOTIDE SEQUENCE</scope>
    <source>
        <strain evidence="1">CG-C14</strain>
    </source>
</reference>
<proteinExistence type="predicted"/>
<keyword evidence="2" id="KW-1185">Reference proteome</keyword>
<name>A0ACC1MJM3_9APHY</name>
<dbReference type="Proteomes" id="UP001144978">
    <property type="component" value="Unassembled WGS sequence"/>
</dbReference>
<dbReference type="EMBL" id="JANSHE010006393">
    <property type="protein sequence ID" value="KAJ2967212.1"/>
    <property type="molecule type" value="Genomic_DNA"/>
</dbReference>
<accession>A0ACC1MJM3</accession>